<feature type="region of interest" description="Disordered" evidence="1">
    <location>
        <begin position="57"/>
        <end position="82"/>
    </location>
</feature>
<evidence type="ECO:0000313" key="2">
    <source>
        <dbReference type="EMBL" id="KAF7188959.1"/>
    </source>
</evidence>
<sequence>MFSNNDSSSFEKKADSLAKDTKSSSKGFVDALGNATGSGITTAGEIFGQAGRWTGTTVSDLSTETEKGMGRMGKSVMDKARR</sequence>
<dbReference type="AlphaFoldDB" id="A0A8H6RDK2"/>
<keyword evidence="3" id="KW-1185">Reference proteome</keyword>
<evidence type="ECO:0000256" key="1">
    <source>
        <dbReference type="SAM" id="MobiDB-lite"/>
    </source>
</evidence>
<name>A0A8H6RDK2_9PEZI</name>
<dbReference type="EMBL" id="JABCIY010000204">
    <property type="protein sequence ID" value="KAF7188959.1"/>
    <property type="molecule type" value="Genomic_DNA"/>
</dbReference>
<feature type="region of interest" description="Disordered" evidence="1">
    <location>
        <begin position="1"/>
        <end position="30"/>
    </location>
</feature>
<evidence type="ECO:0000313" key="3">
    <source>
        <dbReference type="Proteomes" id="UP000660729"/>
    </source>
</evidence>
<dbReference type="Proteomes" id="UP000660729">
    <property type="component" value="Unassembled WGS sequence"/>
</dbReference>
<feature type="compositionally biased region" description="Basic and acidic residues" evidence="1">
    <location>
        <begin position="9"/>
        <end position="23"/>
    </location>
</feature>
<reference evidence="2" key="1">
    <citation type="submission" date="2020-04" db="EMBL/GenBank/DDBJ databases">
        <title>Draft genome resource of the tomato pathogen Pseudocercospora fuligena.</title>
        <authorList>
            <person name="Zaccaron A."/>
        </authorList>
    </citation>
    <scope>NUCLEOTIDE SEQUENCE</scope>
    <source>
        <strain evidence="2">PF001</strain>
    </source>
</reference>
<proteinExistence type="predicted"/>
<comment type="caution">
    <text evidence="2">The sequence shown here is derived from an EMBL/GenBank/DDBJ whole genome shotgun (WGS) entry which is preliminary data.</text>
</comment>
<protein>
    <submittedName>
        <fullName evidence="2">Uncharacterized protein</fullName>
    </submittedName>
</protein>
<accession>A0A8H6RDK2</accession>
<organism evidence="2 3">
    <name type="scientific">Pseudocercospora fuligena</name>
    <dbReference type="NCBI Taxonomy" id="685502"/>
    <lineage>
        <taxon>Eukaryota</taxon>
        <taxon>Fungi</taxon>
        <taxon>Dikarya</taxon>
        <taxon>Ascomycota</taxon>
        <taxon>Pezizomycotina</taxon>
        <taxon>Dothideomycetes</taxon>
        <taxon>Dothideomycetidae</taxon>
        <taxon>Mycosphaerellales</taxon>
        <taxon>Mycosphaerellaceae</taxon>
        <taxon>Pseudocercospora</taxon>
    </lineage>
</organism>
<gene>
    <name evidence="2" type="ORF">HII31_09882</name>
</gene>